<reference evidence="2 3" key="1">
    <citation type="submission" date="2014-09" db="EMBL/GenBank/DDBJ databases">
        <authorList>
            <person name="Regsiter A."/>
        </authorList>
    </citation>
    <scope>NUCLEOTIDE SEQUENCE [LARGE SCALE GENOMIC DNA]</scope>
</reference>
<gene>
    <name evidence="2" type="ORF">XAC3562_1200062</name>
</gene>
<name>A0A0U5BP10_XANCI</name>
<proteinExistence type="predicted"/>
<dbReference type="Pfam" id="PF19502">
    <property type="entry name" value="DUF6036"/>
    <property type="match status" value="1"/>
</dbReference>
<keyword evidence="3" id="KW-1185">Reference proteome</keyword>
<evidence type="ECO:0000259" key="1">
    <source>
        <dbReference type="Pfam" id="PF19502"/>
    </source>
</evidence>
<feature type="domain" description="DUF6036" evidence="1">
    <location>
        <begin position="17"/>
        <end position="161"/>
    </location>
</feature>
<comment type="caution">
    <text evidence="2">The sequence shown here is derived from an EMBL/GenBank/DDBJ whole genome shotgun (WGS) entry which is preliminary data.</text>
</comment>
<dbReference type="AlphaFoldDB" id="A0A0U5BP10"/>
<organism evidence="2 3">
    <name type="scientific">Xanthomonas citri pv. citri</name>
    <dbReference type="NCBI Taxonomy" id="611301"/>
    <lineage>
        <taxon>Bacteria</taxon>
        <taxon>Pseudomonadati</taxon>
        <taxon>Pseudomonadota</taxon>
        <taxon>Gammaproteobacteria</taxon>
        <taxon>Lysobacterales</taxon>
        <taxon>Lysobacteraceae</taxon>
        <taxon>Xanthomonas</taxon>
    </lineage>
</organism>
<evidence type="ECO:0000313" key="3">
    <source>
        <dbReference type="Proteomes" id="UP000052230"/>
    </source>
</evidence>
<dbReference type="EMBL" id="CCXZ01000025">
    <property type="protein sequence ID" value="CEG14739.1"/>
    <property type="molecule type" value="Genomic_DNA"/>
</dbReference>
<protein>
    <recommendedName>
        <fullName evidence="1">DUF6036 domain-containing protein</fullName>
    </recommendedName>
</protein>
<dbReference type="InterPro" id="IPR045792">
    <property type="entry name" value="DUF6036"/>
</dbReference>
<accession>A0A0U5BP10</accession>
<sequence>MPESPVFHTRTALAEGLRELFKQLEERLSLRSAVNVYLAGGMAVHLYTSDRVTTDVDAEFGARVFIPNDLIVDVTLEDGTREAVHFDTNYNSTFALMHEDYTDDAIPLDIGIEHIRLHVLSPLDLAVSKIARFADNDKDDIAALVRLGLTSADEIEHRATSALAGYVGGQAMLKLNLRDAVALAREVESERVAAQRLTELPLVEKRAGAALTFWQHATEAMKAHGAGGVNWADVERKTIVESISEHGQPAADVTDAICQHSPGAVTKARQDNVRALVERLAPELQAQYAKARGEKGCEP</sequence>
<evidence type="ECO:0000313" key="2">
    <source>
        <dbReference type="EMBL" id="CEG14739.1"/>
    </source>
</evidence>
<dbReference type="Proteomes" id="UP000052230">
    <property type="component" value="Unassembled WGS sequence"/>
</dbReference>